<gene>
    <name evidence="5" type="ORF">GCM10023337_02730</name>
</gene>
<name>A0ABP9LSW5_9BURK</name>
<dbReference type="SUPFAM" id="SSF46689">
    <property type="entry name" value="Homeodomain-like"/>
    <property type="match status" value="1"/>
</dbReference>
<evidence type="ECO:0000313" key="6">
    <source>
        <dbReference type="Proteomes" id="UP001500227"/>
    </source>
</evidence>
<evidence type="ECO:0000259" key="4">
    <source>
        <dbReference type="PROSITE" id="PS01124"/>
    </source>
</evidence>
<evidence type="ECO:0000256" key="3">
    <source>
        <dbReference type="ARBA" id="ARBA00023163"/>
    </source>
</evidence>
<dbReference type="PANTHER" id="PTHR46796">
    <property type="entry name" value="HTH-TYPE TRANSCRIPTIONAL ACTIVATOR RHAS-RELATED"/>
    <property type="match status" value="1"/>
</dbReference>
<dbReference type="Pfam" id="PF12833">
    <property type="entry name" value="HTH_18"/>
    <property type="match status" value="1"/>
</dbReference>
<dbReference type="Gene3D" id="1.10.10.60">
    <property type="entry name" value="Homeodomain-like"/>
    <property type="match status" value="1"/>
</dbReference>
<comment type="caution">
    <text evidence="5">The sequence shown here is derived from an EMBL/GenBank/DDBJ whole genome shotgun (WGS) entry which is preliminary data.</text>
</comment>
<keyword evidence="2" id="KW-0238">DNA-binding</keyword>
<keyword evidence="6" id="KW-1185">Reference proteome</keyword>
<dbReference type="InterPro" id="IPR050204">
    <property type="entry name" value="AraC_XylS_family_regulators"/>
</dbReference>
<dbReference type="EMBL" id="BAABKD010000001">
    <property type="protein sequence ID" value="GAA5084778.1"/>
    <property type="molecule type" value="Genomic_DNA"/>
</dbReference>
<dbReference type="InterPro" id="IPR009057">
    <property type="entry name" value="Homeodomain-like_sf"/>
</dbReference>
<protein>
    <submittedName>
        <fullName evidence="5">Helix-turn-helix domain-containing protein</fullName>
    </submittedName>
</protein>
<feature type="domain" description="HTH araC/xylS-type" evidence="4">
    <location>
        <begin position="210"/>
        <end position="310"/>
    </location>
</feature>
<dbReference type="PROSITE" id="PS00041">
    <property type="entry name" value="HTH_ARAC_FAMILY_1"/>
    <property type="match status" value="1"/>
</dbReference>
<dbReference type="InterPro" id="IPR035418">
    <property type="entry name" value="AraC-bd_2"/>
</dbReference>
<evidence type="ECO:0000256" key="1">
    <source>
        <dbReference type="ARBA" id="ARBA00023015"/>
    </source>
</evidence>
<evidence type="ECO:0000313" key="5">
    <source>
        <dbReference type="EMBL" id="GAA5084778.1"/>
    </source>
</evidence>
<proteinExistence type="predicted"/>
<reference evidence="6" key="1">
    <citation type="journal article" date="2019" name="Int. J. Syst. Evol. Microbiol.">
        <title>The Global Catalogue of Microorganisms (GCM) 10K type strain sequencing project: providing services to taxonomists for standard genome sequencing and annotation.</title>
        <authorList>
            <consortium name="The Broad Institute Genomics Platform"/>
            <consortium name="The Broad Institute Genome Sequencing Center for Infectious Disease"/>
            <person name="Wu L."/>
            <person name="Ma J."/>
        </authorList>
    </citation>
    <scope>NUCLEOTIDE SEQUENCE [LARGE SCALE GENOMIC DNA]</scope>
    <source>
        <strain evidence="6">JCM 18423</strain>
    </source>
</reference>
<keyword evidence="3" id="KW-0804">Transcription</keyword>
<sequence length="317" mass="36035">MLLHTSPVQFHSLDDWRTFIDQTFVPLEVQVRGRGGFVPQAGHCAVGPLSITELHISATTVVRTPALAKRSEQAIYKASLQLQGTSEIIQNNRRVTLTPGHWAMYDTTQPYTVHVGDDAQFLVLMIEPDLLSMWQPYLSVALARSFDTQSGCGHLVRQMLKSIIRQPQTFSDTTADSVAHALIQLMGAQLSEPFLADTPKPQTVREIQLVKIQHYIQQNLHRSDLNVDKLCQVFRCSRRYLYNLFALQDLAPADYIQRQRLISSCERLADPSYQRPIAELAYQHGFKDATAFSHAFRRRYGVSPTVWRQQQLSQAVM</sequence>
<accession>A0ABP9LSW5</accession>
<dbReference type="SMART" id="SM00342">
    <property type="entry name" value="HTH_ARAC"/>
    <property type="match status" value="1"/>
</dbReference>
<keyword evidence="1" id="KW-0805">Transcription regulation</keyword>
<dbReference type="PANTHER" id="PTHR46796:SF6">
    <property type="entry name" value="ARAC SUBFAMILY"/>
    <property type="match status" value="1"/>
</dbReference>
<dbReference type="RefSeq" id="WP_345369039.1">
    <property type="nucleotide sequence ID" value="NZ_BAABKD010000001.1"/>
</dbReference>
<dbReference type="Pfam" id="PF14525">
    <property type="entry name" value="AraC_binding_2"/>
    <property type="match status" value="1"/>
</dbReference>
<evidence type="ECO:0000256" key="2">
    <source>
        <dbReference type="ARBA" id="ARBA00023125"/>
    </source>
</evidence>
<dbReference type="InterPro" id="IPR018060">
    <property type="entry name" value="HTH_AraC"/>
</dbReference>
<dbReference type="InterPro" id="IPR020449">
    <property type="entry name" value="Tscrpt_reg_AraC-type_HTH"/>
</dbReference>
<dbReference type="PRINTS" id="PR00032">
    <property type="entry name" value="HTHARAC"/>
</dbReference>
<dbReference type="PROSITE" id="PS01124">
    <property type="entry name" value="HTH_ARAC_FAMILY_2"/>
    <property type="match status" value="1"/>
</dbReference>
<dbReference type="InterPro" id="IPR018062">
    <property type="entry name" value="HTH_AraC-typ_CS"/>
</dbReference>
<dbReference type="Proteomes" id="UP001500227">
    <property type="component" value="Unassembled WGS sequence"/>
</dbReference>
<organism evidence="5 6">
    <name type="scientific">Paenalcaligenes hermetiae</name>
    <dbReference type="NCBI Taxonomy" id="1157987"/>
    <lineage>
        <taxon>Bacteria</taxon>
        <taxon>Pseudomonadati</taxon>
        <taxon>Pseudomonadota</taxon>
        <taxon>Betaproteobacteria</taxon>
        <taxon>Burkholderiales</taxon>
        <taxon>Alcaligenaceae</taxon>
        <taxon>Paenalcaligenes</taxon>
    </lineage>
</organism>